<dbReference type="InterPro" id="IPR051965">
    <property type="entry name" value="ChromReg_NeuronalGeneExpr"/>
</dbReference>
<sequence>MVATVRSPRERGKLKRASTSGSGTKKEHAKTKTKTIRRIRVWWPPTTNKKRSNHSGMFWPAKMTEAVGTEKAMVEYDNGDVGTELVKNFQPEHAPVEFGEEKKGFKVGEYCEVSNSSKSDPAAWFGKIVKVNKATCTVTYPFCDSSEENKKHELLRRARIFVEKSKEWRYVDPRQKWKDGKFESPMEAKLVHKSVFDKWLSEPVEEPATEKKAPASSSRASGKLSVKEAKIAKKRYDSAIADQFPTIKKPVRAKTAYLFFCEAKRPAVRKSNPGLSMVEVTKVLGEQWKGLTGEQRKPFEAQASRDQKRHAAENDRYLSELKAQPSVNLQIPPQGFPPAMFGQNVFGMIPQVGACQEKLRKPTIPKTAKTLYESSQRKLLKQDYNKEEAGLRWEGLSKDERAPFEEKAAGLKAAYEVKMREYQAKKKFRGGQHGGFAAMPMAAQNAHPMLFSGVPTQNQNQVPPGGAHLMQPGGVLLTPTQLIDMDDLKKRIKKTCTTAGAGEDVYYRVIDLLRPESANFRSAAAAAHQYIIKHTHEGKKPDVKAFLVALFGAEEFSKFSKS</sequence>
<evidence type="ECO:0000256" key="3">
    <source>
        <dbReference type="PROSITE-ProRule" id="PRU00267"/>
    </source>
</evidence>
<feature type="domain" description="HMG box" evidence="5">
    <location>
        <begin position="250"/>
        <end position="318"/>
    </location>
</feature>
<dbReference type="SUPFAM" id="SSF47095">
    <property type="entry name" value="HMG-box"/>
    <property type="match status" value="2"/>
</dbReference>
<organism evidence="6 7">
    <name type="scientific">Chloropicon roscoffensis</name>
    <dbReference type="NCBI Taxonomy" id="1461544"/>
    <lineage>
        <taxon>Eukaryota</taxon>
        <taxon>Viridiplantae</taxon>
        <taxon>Chlorophyta</taxon>
        <taxon>Chloropicophyceae</taxon>
        <taxon>Chloropicales</taxon>
        <taxon>Chloropicaceae</taxon>
        <taxon>Chloropicon</taxon>
    </lineage>
</organism>
<evidence type="ECO:0000256" key="4">
    <source>
        <dbReference type="SAM" id="MobiDB-lite"/>
    </source>
</evidence>
<name>A0AAX4P114_9CHLO</name>
<dbReference type="Pfam" id="PF00505">
    <property type="entry name" value="HMG_box"/>
    <property type="match status" value="1"/>
</dbReference>
<keyword evidence="2 3" id="KW-0539">Nucleus</keyword>
<dbReference type="InterPro" id="IPR036910">
    <property type="entry name" value="HMG_box_dom_sf"/>
</dbReference>
<dbReference type="CDD" id="cd00084">
    <property type="entry name" value="HMG-box_SF"/>
    <property type="match status" value="1"/>
</dbReference>
<dbReference type="EMBL" id="CP151502">
    <property type="protein sequence ID" value="WZN59756.1"/>
    <property type="molecule type" value="Genomic_DNA"/>
</dbReference>
<evidence type="ECO:0000256" key="2">
    <source>
        <dbReference type="ARBA" id="ARBA00023242"/>
    </source>
</evidence>
<evidence type="ECO:0000256" key="1">
    <source>
        <dbReference type="ARBA" id="ARBA00023125"/>
    </source>
</evidence>
<evidence type="ECO:0000313" key="7">
    <source>
        <dbReference type="Proteomes" id="UP001472866"/>
    </source>
</evidence>
<feature type="region of interest" description="Disordered" evidence="4">
    <location>
        <begin position="1"/>
        <end position="35"/>
    </location>
</feature>
<dbReference type="AlphaFoldDB" id="A0AAX4P114"/>
<dbReference type="Proteomes" id="UP001472866">
    <property type="component" value="Chromosome 02"/>
</dbReference>
<feature type="DNA-binding region" description="HMG box" evidence="3">
    <location>
        <begin position="250"/>
        <end position="318"/>
    </location>
</feature>
<gene>
    <name evidence="6" type="ORF">HKI87_02g12820</name>
</gene>
<dbReference type="GO" id="GO:0010468">
    <property type="term" value="P:regulation of gene expression"/>
    <property type="evidence" value="ECO:0007669"/>
    <property type="project" value="TreeGrafter"/>
</dbReference>
<evidence type="ECO:0000313" key="6">
    <source>
        <dbReference type="EMBL" id="WZN59756.1"/>
    </source>
</evidence>
<protein>
    <submittedName>
        <fullName evidence="6">HMG-box domain-containing protein</fullName>
    </submittedName>
</protein>
<dbReference type="PANTHER" id="PTHR46040:SF3">
    <property type="entry name" value="HIGH MOBILITY GROUP PROTEIN 2"/>
    <property type="match status" value="1"/>
</dbReference>
<reference evidence="6 7" key="1">
    <citation type="submission" date="2024-03" db="EMBL/GenBank/DDBJ databases">
        <title>Complete genome sequence of the green alga Chloropicon roscoffensis RCC1871.</title>
        <authorList>
            <person name="Lemieux C."/>
            <person name="Pombert J.-F."/>
            <person name="Otis C."/>
            <person name="Turmel M."/>
        </authorList>
    </citation>
    <scope>NUCLEOTIDE SEQUENCE [LARGE SCALE GENOMIC DNA]</scope>
    <source>
        <strain evidence="6 7">RCC1871</strain>
    </source>
</reference>
<proteinExistence type="predicted"/>
<evidence type="ECO:0000259" key="5">
    <source>
        <dbReference type="PROSITE" id="PS50118"/>
    </source>
</evidence>
<accession>A0AAX4P114</accession>
<dbReference type="GO" id="GO:0003677">
    <property type="term" value="F:DNA binding"/>
    <property type="evidence" value="ECO:0007669"/>
    <property type="project" value="UniProtKB-UniRule"/>
</dbReference>
<dbReference type="InterPro" id="IPR009071">
    <property type="entry name" value="HMG_box_dom"/>
</dbReference>
<feature type="domain" description="HMG box" evidence="5">
    <location>
        <begin position="362"/>
        <end position="423"/>
    </location>
</feature>
<dbReference type="PROSITE" id="PS50118">
    <property type="entry name" value="HMG_BOX_2"/>
    <property type="match status" value="2"/>
</dbReference>
<keyword evidence="1 3" id="KW-0238">DNA-binding</keyword>
<feature type="DNA-binding region" description="HMG box" evidence="3">
    <location>
        <begin position="362"/>
        <end position="423"/>
    </location>
</feature>
<keyword evidence="7" id="KW-1185">Reference proteome</keyword>
<dbReference type="PANTHER" id="PTHR46040">
    <property type="entry name" value="HIGH MOBILITY GROUP PROTEIN 2"/>
    <property type="match status" value="1"/>
</dbReference>
<dbReference type="Gene3D" id="1.10.30.10">
    <property type="entry name" value="High mobility group box domain"/>
    <property type="match status" value="2"/>
</dbReference>
<dbReference type="SMART" id="SM00398">
    <property type="entry name" value="HMG"/>
    <property type="match status" value="2"/>
</dbReference>
<dbReference type="GO" id="GO:0005634">
    <property type="term" value="C:nucleus"/>
    <property type="evidence" value="ECO:0007669"/>
    <property type="project" value="UniProtKB-UniRule"/>
</dbReference>